<dbReference type="Pfam" id="PF01592">
    <property type="entry name" value="NifU_N"/>
    <property type="match status" value="1"/>
</dbReference>
<dbReference type="GO" id="GO:0005506">
    <property type="term" value="F:iron ion binding"/>
    <property type="evidence" value="ECO:0007669"/>
    <property type="project" value="InterPro"/>
</dbReference>
<organism evidence="3 4">
    <name type="scientific">Ruoffia tabacinasalis</name>
    <dbReference type="NCBI Taxonomy" id="87458"/>
    <lineage>
        <taxon>Bacteria</taxon>
        <taxon>Bacillati</taxon>
        <taxon>Bacillota</taxon>
        <taxon>Bacilli</taxon>
        <taxon>Lactobacillales</taxon>
        <taxon>Aerococcaceae</taxon>
        <taxon>Ruoffia</taxon>
    </lineage>
</organism>
<dbReference type="FunFam" id="3.90.1010.10:FF:000002">
    <property type="entry name" value="Iron-sulfur cluster assembly scaffold protein NifU"/>
    <property type="match status" value="1"/>
</dbReference>
<evidence type="ECO:0000313" key="3">
    <source>
        <dbReference type="EMBL" id="TLQ40698.1"/>
    </source>
</evidence>
<name>A0A5R9DU20_9LACT</name>
<dbReference type="InterPro" id="IPR002871">
    <property type="entry name" value="NIF_FeS_clus_asmbl_NifU_N"/>
</dbReference>
<dbReference type="Gene3D" id="3.90.1010.10">
    <property type="match status" value="1"/>
</dbReference>
<proteinExistence type="inferred from homology"/>
<evidence type="ECO:0000256" key="1">
    <source>
        <dbReference type="ARBA" id="ARBA00006420"/>
    </source>
</evidence>
<dbReference type="SUPFAM" id="SSF82649">
    <property type="entry name" value="SufE/NifU"/>
    <property type="match status" value="1"/>
</dbReference>
<reference evidence="3 4" key="1">
    <citation type="submission" date="2019-05" db="EMBL/GenBank/DDBJ databases">
        <title>The metagenome of a microbial culture collection derived from dairy environment covers the genomic content of the human microbiome.</title>
        <authorList>
            <person name="Roder T."/>
            <person name="Wuthrich D."/>
            <person name="Sattari Z."/>
            <person name="Von Ah U."/>
            <person name="Bar C."/>
            <person name="Ronchi F."/>
            <person name="Macpherson A.J."/>
            <person name="Ganal-Vonarburg S.C."/>
            <person name="Bruggmann R."/>
            <person name="Vergeres G."/>
        </authorList>
    </citation>
    <scope>NUCLEOTIDE SEQUENCE [LARGE SCALE GENOMIC DNA]</scope>
    <source>
        <strain evidence="3 4">FAM 24227</strain>
    </source>
</reference>
<feature type="domain" description="NIF system FeS cluster assembly NifU N-terminal" evidence="2">
    <location>
        <begin position="10"/>
        <end position="137"/>
    </location>
</feature>
<dbReference type="RefSeq" id="WP_138404799.1">
    <property type="nucleotide sequence ID" value="NZ_VBSP01000025.1"/>
</dbReference>
<dbReference type="OrthoDB" id="9804157at2"/>
<dbReference type="GO" id="GO:0016226">
    <property type="term" value="P:iron-sulfur cluster assembly"/>
    <property type="evidence" value="ECO:0007669"/>
    <property type="project" value="InterPro"/>
</dbReference>
<evidence type="ECO:0000259" key="2">
    <source>
        <dbReference type="Pfam" id="PF01592"/>
    </source>
</evidence>
<dbReference type="Proteomes" id="UP000306420">
    <property type="component" value="Unassembled WGS sequence"/>
</dbReference>
<dbReference type="PANTHER" id="PTHR10093">
    <property type="entry name" value="IRON-SULFUR CLUSTER ASSEMBLY ENZYME NIFU HOMOLOG"/>
    <property type="match status" value="1"/>
</dbReference>
<gene>
    <name evidence="3" type="ORF">FEZ33_07560</name>
</gene>
<dbReference type="GO" id="GO:0051536">
    <property type="term" value="F:iron-sulfur cluster binding"/>
    <property type="evidence" value="ECO:0007669"/>
    <property type="project" value="InterPro"/>
</dbReference>
<dbReference type="EMBL" id="VBSP01000025">
    <property type="protein sequence ID" value="TLQ40698.1"/>
    <property type="molecule type" value="Genomic_DNA"/>
</dbReference>
<accession>A0A5R9DU20</accession>
<dbReference type="NCBIfam" id="TIGR01994">
    <property type="entry name" value="SUF_scaf_2"/>
    <property type="match status" value="1"/>
</dbReference>
<protein>
    <submittedName>
        <fullName evidence="3">SUF system NifU family Fe-S cluster assembly protein</fullName>
    </submittedName>
</protein>
<dbReference type="AlphaFoldDB" id="A0A5R9DU20"/>
<comment type="caution">
    <text evidence="3">The sequence shown here is derived from an EMBL/GenBank/DDBJ whole genome shotgun (WGS) entry which is preliminary data.</text>
</comment>
<comment type="similarity">
    <text evidence="1">Belongs to the NifU family.</text>
</comment>
<evidence type="ECO:0000313" key="4">
    <source>
        <dbReference type="Proteomes" id="UP000306420"/>
    </source>
</evidence>
<dbReference type="CDD" id="cd06664">
    <property type="entry name" value="IscU_like"/>
    <property type="match status" value="1"/>
</dbReference>
<sequence length="164" mass="18459">MSLFDLTSLYKEVIMDHSKNPRHKKPIAHYTHRVELLNPTCGDAIVVEFTLHNDTIEEVGFTGQGCAISMASADMMCDTLKNKTKEQALEIIENFTHLLGGELKSQAKSLMDTTQLQDVLQDAYLLEGIKKFPARYKCGILAWRALELGMSQNAQTEEGIIERE</sequence>